<name>A0ABV1G6T3_9FIRM</name>
<reference evidence="4 5" key="1">
    <citation type="submission" date="2024-03" db="EMBL/GenBank/DDBJ databases">
        <title>Human intestinal bacterial collection.</title>
        <authorList>
            <person name="Pauvert C."/>
            <person name="Hitch T.C.A."/>
            <person name="Clavel T."/>
        </authorList>
    </citation>
    <scope>NUCLEOTIDE SEQUENCE [LARGE SCALE GENOMIC DNA]</scope>
    <source>
        <strain evidence="4 5">CLA-AA-H192</strain>
    </source>
</reference>
<dbReference type="PANTHER" id="PTHR16301:SF20">
    <property type="entry name" value="IMPACT FAMILY MEMBER YIGZ"/>
    <property type="match status" value="1"/>
</dbReference>
<accession>A0ABV1G6T3</accession>
<dbReference type="Gene3D" id="3.30.70.240">
    <property type="match status" value="1"/>
</dbReference>
<dbReference type="InterPro" id="IPR035647">
    <property type="entry name" value="EFG_III/V"/>
</dbReference>
<comment type="similarity">
    <text evidence="1">Belongs to the IMPACT family.</text>
</comment>
<dbReference type="RefSeq" id="WP_349135783.1">
    <property type="nucleotide sequence ID" value="NZ_JBBMFF010000210.1"/>
</dbReference>
<dbReference type="NCBIfam" id="TIGR00257">
    <property type="entry name" value="IMPACT_YIGZ"/>
    <property type="match status" value="1"/>
</dbReference>
<dbReference type="InterPro" id="IPR020568">
    <property type="entry name" value="Ribosomal_Su5_D2-typ_SF"/>
</dbReference>
<dbReference type="InterPro" id="IPR020569">
    <property type="entry name" value="UPF0029_Impact_CS"/>
</dbReference>
<evidence type="ECO:0000313" key="4">
    <source>
        <dbReference type="EMBL" id="MEQ2511081.1"/>
    </source>
</evidence>
<comment type="caution">
    <text evidence="4">The sequence shown here is derived from an EMBL/GenBank/DDBJ whole genome shotgun (WGS) entry which is preliminary data.</text>
</comment>
<dbReference type="InterPro" id="IPR015269">
    <property type="entry name" value="UPF0029_Impact_C"/>
</dbReference>
<sequence length="208" mass="23394">MKEYLVPTGDGEAQFIERRSRFIGHIFLTETEEEALARLKQMREQYWDATHNVYAYIIRDGATRFSDDGEPGGTAGMPVLQVLQREELYNVTCVVTRYFGGILLGAGGLVRAYAHGAKIAVDAAGRSIKRIWTNVYLPCPYSWYERIRLEVAAFGGMIRETQFGADVELDLLLPEEQTQGFLERVTDLSAGTIEGLIGKQEYRAFPLS</sequence>
<protein>
    <submittedName>
        <fullName evidence="4">YigZ family protein</fullName>
    </submittedName>
</protein>
<keyword evidence="5" id="KW-1185">Reference proteome</keyword>
<dbReference type="PANTHER" id="PTHR16301">
    <property type="entry name" value="IMPACT-RELATED"/>
    <property type="match status" value="1"/>
</dbReference>
<feature type="domain" description="UPF0029" evidence="3">
    <location>
        <begin position="139"/>
        <end position="191"/>
    </location>
</feature>
<gene>
    <name evidence="4" type="ORF">WMO66_07450</name>
</gene>
<dbReference type="InterPro" id="IPR023582">
    <property type="entry name" value="Impact"/>
</dbReference>
<dbReference type="Gene3D" id="3.30.230.30">
    <property type="entry name" value="Impact, N-terminal domain"/>
    <property type="match status" value="1"/>
</dbReference>
<dbReference type="InterPro" id="IPR015796">
    <property type="entry name" value="Impact_YigZ-like"/>
</dbReference>
<proteinExistence type="inferred from homology"/>
<evidence type="ECO:0000256" key="1">
    <source>
        <dbReference type="ARBA" id="ARBA00007665"/>
    </source>
</evidence>
<dbReference type="EMBL" id="JBBMFF010000210">
    <property type="protein sequence ID" value="MEQ2511081.1"/>
    <property type="molecule type" value="Genomic_DNA"/>
</dbReference>
<organism evidence="4 5">
    <name type="scientific">Faecousia intestinalis</name>
    <dbReference type="NCBI Taxonomy" id="3133167"/>
    <lineage>
        <taxon>Bacteria</taxon>
        <taxon>Bacillati</taxon>
        <taxon>Bacillota</taxon>
        <taxon>Clostridia</taxon>
        <taxon>Eubacteriales</taxon>
        <taxon>Oscillospiraceae</taxon>
        <taxon>Faecousia</taxon>
    </lineage>
</organism>
<dbReference type="InterPro" id="IPR036956">
    <property type="entry name" value="Impact_N_sf"/>
</dbReference>
<dbReference type="PROSITE" id="PS00910">
    <property type="entry name" value="UPF0029"/>
    <property type="match status" value="1"/>
</dbReference>
<evidence type="ECO:0000313" key="5">
    <source>
        <dbReference type="Proteomes" id="UP001491552"/>
    </source>
</evidence>
<feature type="domain" description="Impact N-terminal" evidence="2">
    <location>
        <begin position="18"/>
        <end position="120"/>
    </location>
</feature>
<dbReference type="SUPFAM" id="SSF54211">
    <property type="entry name" value="Ribosomal protein S5 domain 2-like"/>
    <property type="match status" value="1"/>
</dbReference>
<dbReference type="InterPro" id="IPR001498">
    <property type="entry name" value="Impact_N"/>
</dbReference>
<dbReference type="Pfam" id="PF09186">
    <property type="entry name" value="DUF1949"/>
    <property type="match status" value="1"/>
</dbReference>
<dbReference type="SUPFAM" id="SSF54980">
    <property type="entry name" value="EF-G C-terminal domain-like"/>
    <property type="match status" value="1"/>
</dbReference>
<evidence type="ECO:0000259" key="2">
    <source>
        <dbReference type="Pfam" id="PF01205"/>
    </source>
</evidence>
<evidence type="ECO:0000259" key="3">
    <source>
        <dbReference type="Pfam" id="PF09186"/>
    </source>
</evidence>
<dbReference type="Proteomes" id="UP001491552">
    <property type="component" value="Unassembled WGS sequence"/>
</dbReference>
<dbReference type="Pfam" id="PF01205">
    <property type="entry name" value="Impact_N"/>
    <property type="match status" value="1"/>
</dbReference>